<gene>
    <name evidence="1" type="ORF">AOQ84DRAFT_182453</name>
</gene>
<sequence length="263" mass="28861">MASSSFVLLPEPVPSSALVLGQLLPNPLAPLSASFVSPSTLQADHLSESLVQSQYRDIISVDHESRLAASLNGLELGTTPENVLHVQADEMEYKSLKQPNITFDSICQDPAAQQWIQEMALRNQPLYFIVGLRELKNASFKNAPVNDGPLRTSATDAPASFTLPIHTRRDSSMEIVNSAASGVFGLEVRKVQCRIGRPDEPHSIEDINFTWNYLKANPASREEDLQLSVGLDRALKPAELRRLAGTDDEDLVSDESYGFSDSE</sequence>
<name>A0A8E2F7Q7_9PEZI</name>
<accession>A0A8E2F7Q7</accession>
<keyword evidence="2" id="KW-1185">Reference proteome</keyword>
<dbReference type="Proteomes" id="UP000250140">
    <property type="component" value="Unassembled WGS sequence"/>
</dbReference>
<proteinExistence type="predicted"/>
<evidence type="ECO:0000313" key="2">
    <source>
        <dbReference type="Proteomes" id="UP000250140"/>
    </source>
</evidence>
<dbReference type="OrthoDB" id="3694634at2759"/>
<protein>
    <submittedName>
        <fullName evidence="1">Uncharacterized protein</fullName>
    </submittedName>
</protein>
<evidence type="ECO:0000313" key="1">
    <source>
        <dbReference type="EMBL" id="OCL11651.1"/>
    </source>
</evidence>
<reference evidence="1 2" key="1">
    <citation type="journal article" date="2016" name="Nat. Commun.">
        <title>Ectomycorrhizal ecology is imprinted in the genome of the dominant symbiotic fungus Cenococcum geophilum.</title>
        <authorList>
            <consortium name="DOE Joint Genome Institute"/>
            <person name="Peter M."/>
            <person name="Kohler A."/>
            <person name="Ohm R.A."/>
            <person name="Kuo A."/>
            <person name="Krutzmann J."/>
            <person name="Morin E."/>
            <person name="Arend M."/>
            <person name="Barry K.W."/>
            <person name="Binder M."/>
            <person name="Choi C."/>
            <person name="Clum A."/>
            <person name="Copeland A."/>
            <person name="Grisel N."/>
            <person name="Haridas S."/>
            <person name="Kipfer T."/>
            <person name="LaButti K."/>
            <person name="Lindquist E."/>
            <person name="Lipzen A."/>
            <person name="Maire R."/>
            <person name="Meier B."/>
            <person name="Mihaltcheva S."/>
            <person name="Molinier V."/>
            <person name="Murat C."/>
            <person name="Poggeler S."/>
            <person name="Quandt C.A."/>
            <person name="Sperisen C."/>
            <person name="Tritt A."/>
            <person name="Tisserant E."/>
            <person name="Crous P.W."/>
            <person name="Henrissat B."/>
            <person name="Nehls U."/>
            <person name="Egli S."/>
            <person name="Spatafora J.W."/>
            <person name="Grigoriev I.V."/>
            <person name="Martin F.M."/>
        </authorList>
    </citation>
    <scope>NUCLEOTIDE SEQUENCE [LARGE SCALE GENOMIC DNA]</scope>
    <source>
        <strain evidence="1 2">CBS 207.34</strain>
    </source>
</reference>
<organism evidence="1 2">
    <name type="scientific">Glonium stellatum</name>
    <dbReference type="NCBI Taxonomy" id="574774"/>
    <lineage>
        <taxon>Eukaryota</taxon>
        <taxon>Fungi</taxon>
        <taxon>Dikarya</taxon>
        <taxon>Ascomycota</taxon>
        <taxon>Pezizomycotina</taxon>
        <taxon>Dothideomycetes</taxon>
        <taxon>Pleosporomycetidae</taxon>
        <taxon>Gloniales</taxon>
        <taxon>Gloniaceae</taxon>
        <taxon>Glonium</taxon>
    </lineage>
</organism>
<dbReference type="EMBL" id="KV749017">
    <property type="protein sequence ID" value="OCL11651.1"/>
    <property type="molecule type" value="Genomic_DNA"/>
</dbReference>
<dbReference type="AlphaFoldDB" id="A0A8E2F7Q7"/>